<gene>
    <name evidence="1" type="ORF">PRIO_1952</name>
</gene>
<organism evidence="1 2">
    <name type="scientific">Paenibacillus riograndensis SBR5</name>
    <dbReference type="NCBI Taxonomy" id="1073571"/>
    <lineage>
        <taxon>Bacteria</taxon>
        <taxon>Bacillati</taxon>
        <taxon>Bacillota</taxon>
        <taxon>Bacilli</taxon>
        <taxon>Bacillales</taxon>
        <taxon>Paenibacillaceae</taxon>
        <taxon>Paenibacillus</taxon>
        <taxon>Paenibacillus sonchi group</taxon>
    </lineage>
</organism>
<dbReference type="PATRIC" id="fig|1073571.4.peg.2049"/>
<dbReference type="HOGENOM" id="CLU_3138613_0_0_9"/>
<evidence type="ECO:0000313" key="2">
    <source>
        <dbReference type="Proteomes" id="UP000033163"/>
    </source>
</evidence>
<proteinExistence type="predicted"/>
<evidence type="ECO:0000313" key="1">
    <source>
        <dbReference type="EMBL" id="CQR54362.1"/>
    </source>
</evidence>
<protein>
    <submittedName>
        <fullName evidence="1">Uncharacterized protein</fullName>
    </submittedName>
</protein>
<dbReference type="EMBL" id="LN831776">
    <property type="protein sequence ID" value="CQR54362.1"/>
    <property type="molecule type" value="Genomic_DNA"/>
</dbReference>
<reference evidence="2" key="1">
    <citation type="submission" date="2015-03" db="EMBL/GenBank/DDBJ databases">
        <authorList>
            <person name="Wibberg D."/>
        </authorList>
    </citation>
    <scope>NUCLEOTIDE SEQUENCE [LARGE SCALE GENOMIC DNA]</scope>
</reference>
<dbReference type="KEGG" id="pri:PRIO_1952"/>
<sequence>MKSTFSHQRVRESGQRSPYFAKNLVFSAVTDSGVVISIDGAWNKGERDK</sequence>
<dbReference type="AlphaFoldDB" id="A0A0E4H956"/>
<name>A0A0E4H956_9BACL</name>
<dbReference type="Proteomes" id="UP000033163">
    <property type="component" value="Chromosome I"/>
</dbReference>
<accession>A0A0E4H956</accession>